<evidence type="ECO:0000313" key="3">
    <source>
        <dbReference type="EMBL" id="KAA0156965.1"/>
    </source>
</evidence>
<dbReference type="SUPFAM" id="SSF52540">
    <property type="entry name" value="P-loop containing nucleoside triphosphate hydrolases"/>
    <property type="match status" value="1"/>
</dbReference>
<dbReference type="Pfam" id="PF00071">
    <property type="entry name" value="Ras"/>
    <property type="match status" value="1"/>
</dbReference>
<dbReference type="OrthoDB" id="9989112at2759"/>
<dbReference type="PROSITE" id="PS51421">
    <property type="entry name" value="RAS"/>
    <property type="match status" value="1"/>
</dbReference>
<dbReference type="PROSITE" id="PS51419">
    <property type="entry name" value="RAB"/>
    <property type="match status" value="1"/>
</dbReference>
<dbReference type="SMART" id="SM00176">
    <property type="entry name" value="RAN"/>
    <property type="match status" value="1"/>
</dbReference>
<dbReference type="FunFam" id="3.40.50.300:FF:001447">
    <property type="entry name" value="Ras-related protein Rab-1B"/>
    <property type="match status" value="1"/>
</dbReference>
<organism evidence="3 6">
    <name type="scientific">Cafeteria roenbergensis</name>
    <name type="common">Marine flagellate</name>
    <dbReference type="NCBI Taxonomy" id="33653"/>
    <lineage>
        <taxon>Eukaryota</taxon>
        <taxon>Sar</taxon>
        <taxon>Stramenopiles</taxon>
        <taxon>Bigyra</taxon>
        <taxon>Opalozoa</taxon>
        <taxon>Bicosoecida</taxon>
        <taxon>Cafeteriaceae</taxon>
        <taxon>Cafeteria</taxon>
    </lineage>
</organism>
<dbReference type="SMART" id="SM00175">
    <property type="entry name" value="RAB"/>
    <property type="match status" value="1"/>
</dbReference>
<dbReference type="InterPro" id="IPR005225">
    <property type="entry name" value="Small_GTP-bd"/>
</dbReference>
<protein>
    <submittedName>
        <fullName evidence="3">Uncharacterized protein</fullName>
    </submittedName>
</protein>
<dbReference type="Proteomes" id="UP000325113">
    <property type="component" value="Unassembled WGS sequence"/>
</dbReference>
<sequence length="210" mass="22508">MAAAAGAAPIGRKMHKVILLGDSQVGKSALTSRLRGGGIDTTSTLGVEFFTHVFKAEDGTTIGLDIWDTCGQERFRSITKQFIRHSSAVMLVYDVTCRDSFRHMHGWARRVRKEAPEAAIVLVGNKIDLGTKRTVTTEMGHEMATQFKVRLFETSAMTCAGVTEAFAHLAQVAEAAAVPSLPPTKSSSAGPPKTNVEIMAPRPARNAAVA</sequence>
<dbReference type="EMBL" id="VLTO01000016">
    <property type="protein sequence ID" value="KAA0175074.1"/>
    <property type="molecule type" value="Genomic_DNA"/>
</dbReference>
<proteinExistence type="predicted"/>
<feature type="region of interest" description="Disordered" evidence="2">
    <location>
        <begin position="180"/>
        <end position="210"/>
    </location>
</feature>
<dbReference type="Proteomes" id="UP000322899">
    <property type="component" value="Unassembled WGS sequence"/>
</dbReference>
<gene>
    <name evidence="4" type="ORF">FNF27_03372</name>
    <name evidence="3" type="ORF">FNF31_05799</name>
</gene>
<evidence type="ECO:0000256" key="2">
    <source>
        <dbReference type="SAM" id="MobiDB-lite"/>
    </source>
</evidence>
<dbReference type="AlphaFoldDB" id="A0A5A8CVC4"/>
<dbReference type="CDD" id="cd00154">
    <property type="entry name" value="Rab"/>
    <property type="match status" value="1"/>
</dbReference>
<evidence type="ECO:0000313" key="5">
    <source>
        <dbReference type="Proteomes" id="UP000322899"/>
    </source>
</evidence>
<dbReference type="PANTHER" id="PTHR47978">
    <property type="match status" value="1"/>
</dbReference>
<dbReference type="EMBL" id="VLTM01000079">
    <property type="protein sequence ID" value="KAA0156965.1"/>
    <property type="molecule type" value="Genomic_DNA"/>
</dbReference>
<dbReference type="PRINTS" id="PR00449">
    <property type="entry name" value="RASTRNSFRMNG"/>
</dbReference>
<dbReference type="InterPro" id="IPR001806">
    <property type="entry name" value="Small_GTPase"/>
</dbReference>
<dbReference type="NCBIfam" id="TIGR00231">
    <property type="entry name" value="small_GTP"/>
    <property type="match status" value="1"/>
</dbReference>
<evidence type="ECO:0000313" key="4">
    <source>
        <dbReference type="EMBL" id="KAA0175074.1"/>
    </source>
</evidence>
<dbReference type="SMART" id="SM00173">
    <property type="entry name" value="RAS"/>
    <property type="match status" value="1"/>
</dbReference>
<accession>A0A5A8CVC4</accession>
<reference evidence="5 6" key="1">
    <citation type="submission" date="2019-07" db="EMBL/GenBank/DDBJ databases">
        <title>Genomes of Cafeteria roenbergensis.</title>
        <authorList>
            <person name="Fischer M.G."/>
            <person name="Hackl T."/>
            <person name="Roman M."/>
        </authorList>
    </citation>
    <scope>NUCLEOTIDE SEQUENCE [LARGE SCALE GENOMIC DNA]</scope>
    <source>
        <strain evidence="3 6">Cflag</strain>
        <strain evidence="4 5">E4-10P</strain>
    </source>
</reference>
<dbReference type="SMART" id="SM00174">
    <property type="entry name" value="RHO"/>
    <property type="match status" value="1"/>
</dbReference>
<evidence type="ECO:0000313" key="6">
    <source>
        <dbReference type="Proteomes" id="UP000325113"/>
    </source>
</evidence>
<name>A0A5A8CVC4_CAFRO</name>
<comment type="caution">
    <text evidence="3">The sequence shown here is derived from an EMBL/GenBank/DDBJ whole genome shotgun (WGS) entry which is preliminary data.</text>
</comment>
<dbReference type="GO" id="GO:0003924">
    <property type="term" value="F:GTPase activity"/>
    <property type="evidence" value="ECO:0007669"/>
    <property type="project" value="InterPro"/>
</dbReference>
<dbReference type="Gene3D" id="3.40.50.300">
    <property type="entry name" value="P-loop containing nucleotide triphosphate hydrolases"/>
    <property type="match status" value="1"/>
</dbReference>
<dbReference type="SMART" id="SM00177">
    <property type="entry name" value="ARF"/>
    <property type="match status" value="1"/>
</dbReference>
<evidence type="ECO:0000256" key="1">
    <source>
        <dbReference type="ARBA" id="ARBA00022741"/>
    </source>
</evidence>
<dbReference type="GO" id="GO:0005525">
    <property type="term" value="F:GTP binding"/>
    <property type="evidence" value="ECO:0007669"/>
    <property type="project" value="InterPro"/>
</dbReference>
<dbReference type="InterPro" id="IPR027417">
    <property type="entry name" value="P-loop_NTPase"/>
</dbReference>
<keyword evidence="1" id="KW-0547">Nucleotide-binding</keyword>